<proteinExistence type="predicted"/>
<evidence type="ECO:0000313" key="3">
    <source>
        <dbReference type="Proteomes" id="UP000234275"/>
    </source>
</evidence>
<dbReference type="OrthoDB" id="5086500at2759"/>
<evidence type="ECO:0008006" key="4">
    <source>
        <dbReference type="Google" id="ProtNLM"/>
    </source>
</evidence>
<dbReference type="STRING" id="1392250.A0A2I2GMH9"/>
<evidence type="ECO:0000256" key="1">
    <source>
        <dbReference type="SAM" id="SignalP"/>
    </source>
</evidence>
<organism evidence="2 3">
    <name type="scientific">Aspergillus steynii IBT 23096</name>
    <dbReference type="NCBI Taxonomy" id="1392250"/>
    <lineage>
        <taxon>Eukaryota</taxon>
        <taxon>Fungi</taxon>
        <taxon>Dikarya</taxon>
        <taxon>Ascomycota</taxon>
        <taxon>Pezizomycotina</taxon>
        <taxon>Eurotiomycetes</taxon>
        <taxon>Eurotiomycetidae</taxon>
        <taxon>Eurotiales</taxon>
        <taxon>Aspergillaceae</taxon>
        <taxon>Aspergillus</taxon>
        <taxon>Aspergillus subgen. Circumdati</taxon>
    </lineage>
</organism>
<evidence type="ECO:0000313" key="2">
    <source>
        <dbReference type="EMBL" id="PLB54083.1"/>
    </source>
</evidence>
<keyword evidence="3" id="KW-1185">Reference proteome</keyword>
<comment type="caution">
    <text evidence="2">The sequence shown here is derived from an EMBL/GenBank/DDBJ whole genome shotgun (WGS) entry which is preliminary data.</text>
</comment>
<dbReference type="Proteomes" id="UP000234275">
    <property type="component" value="Unassembled WGS sequence"/>
</dbReference>
<gene>
    <name evidence="2" type="ORF">P170DRAFT_347623</name>
</gene>
<dbReference type="VEuPathDB" id="FungiDB:P170DRAFT_347623"/>
<sequence length="227" mass="23673">MKLAAAALIPTLALAATQVKREDTWGGSVSLGPTKSTITKAVTTLIPGAAPATQNGVLFLWPGMSNGTGDLVQTTLEDWESNDWCGASRGEWCVRASLFGSFGQLDGDAGVVKGDDQVRIEYELQDDQDTWVQTVTNAQTGEALSSFSYKSGPYMTGYGTGTECNDGCTGTINPQQYLNTELTLASADTTFGDTIASAGGATYEGLSSSEGGKVWAIKTINVPAMSG</sequence>
<protein>
    <recommendedName>
        <fullName evidence="4">Concanavalin A-like lectin/glucanase</fullName>
    </recommendedName>
</protein>
<dbReference type="RefSeq" id="XP_024709385.1">
    <property type="nucleotide sequence ID" value="XM_024843642.1"/>
</dbReference>
<reference evidence="2 3" key="1">
    <citation type="submission" date="2016-12" db="EMBL/GenBank/DDBJ databases">
        <title>The genomes of Aspergillus section Nigri reveals drivers in fungal speciation.</title>
        <authorList>
            <consortium name="DOE Joint Genome Institute"/>
            <person name="Vesth T.C."/>
            <person name="Nybo J."/>
            <person name="Theobald S."/>
            <person name="Brandl J."/>
            <person name="Frisvad J.C."/>
            <person name="Nielsen K.F."/>
            <person name="Lyhne E.K."/>
            <person name="Kogle M.E."/>
            <person name="Kuo A."/>
            <person name="Riley R."/>
            <person name="Clum A."/>
            <person name="Nolan M."/>
            <person name="Lipzen A."/>
            <person name="Salamov A."/>
            <person name="Henrissat B."/>
            <person name="Wiebenga A."/>
            <person name="De Vries R.P."/>
            <person name="Grigoriev I.V."/>
            <person name="Mortensen U.H."/>
            <person name="Andersen M.R."/>
            <person name="Baker S.E."/>
        </authorList>
    </citation>
    <scope>NUCLEOTIDE SEQUENCE [LARGE SCALE GENOMIC DNA]</scope>
    <source>
        <strain evidence="2 3">IBT 23096</strain>
    </source>
</reference>
<dbReference type="AlphaFoldDB" id="A0A2I2GMH9"/>
<feature type="chain" id="PRO_5014112864" description="Concanavalin A-like lectin/glucanase" evidence="1">
    <location>
        <begin position="16"/>
        <end position="227"/>
    </location>
</feature>
<dbReference type="GeneID" id="36551342"/>
<keyword evidence="1" id="KW-0732">Signal</keyword>
<accession>A0A2I2GMH9</accession>
<name>A0A2I2GMH9_9EURO</name>
<feature type="signal peptide" evidence="1">
    <location>
        <begin position="1"/>
        <end position="15"/>
    </location>
</feature>
<dbReference type="EMBL" id="MSFO01000001">
    <property type="protein sequence ID" value="PLB54083.1"/>
    <property type="molecule type" value="Genomic_DNA"/>
</dbReference>